<dbReference type="AlphaFoldDB" id="A0A7J8PCP9"/>
<dbReference type="CDD" id="cd19499">
    <property type="entry name" value="RecA-like_ClpB_Hsp104-like"/>
    <property type="match status" value="1"/>
</dbReference>
<organism evidence="11 12">
    <name type="scientific">Gossypium raimondii</name>
    <name type="common">Peruvian cotton</name>
    <name type="synonym">Gossypium klotzschianum subsp. raimondii</name>
    <dbReference type="NCBI Taxonomy" id="29730"/>
    <lineage>
        <taxon>Eukaryota</taxon>
        <taxon>Viridiplantae</taxon>
        <taxon>Streptophyta</taxon>
        <taxon>Embryophyta</taxon>
        <taxon>Tracheophyta</taxon>
        <taxon>Spermatophyta</taxon>
        <taxon>Magnoliopsida</taxon>
        <taxon>eudicotyledons</taxon>
        <taxon>Gunneridae</taxon>
        <taxon>Pentapetalae</taxon>
        <taxon>rosids</taxon>
        <taxon>malvids</taxon>
        <taxon>Malvales</taxon>
        <taxon>Malvaceae</taxon>
        <taxon>Malvoideae</taxon>
        <taxon>Gossypium</taxon>
    </lineage>
</organism>
<feature type="coiled-coil region" evidence="9">
    <location>
        <begin position="555"/>
        <end position="654"/>
    </location>
</feature>
<dbReference type="SMART" id="SM00382">
    <property type="entry name" value="AAA"/>
    <property type="match status" value="2"/>
</dbReference>
<dbReference type="InterPro" id="IPR027417">
    <property type="entry name" value="P-loop_NTPase"/>
</dbReference>
<dbReference type="PROSITE" id="PS00870">
    <property type="entry name" value="CLPAB_1"/>
    <property type="match status" value="1"/>
</dbReference>
<accession>A0A7J8PCP9</accession>
<sequence>MAASSSTTSMASVNGFSFCATRSVSNINNLLLTHPRLSLSFPSKPNSLKSFKPLQLRKNGVFERFSRTSSRPFVVRCEASTGKVLSPYSEESHTDSWSASSTPKKCLTFGLGGVRNPPRLKITQQDFTEMAWQAIVSSPDVAKENKHQIVETEHLMKALLEQKNGLARRIFLKVGVDNTRLLEATDKFIQRQPKVLGESAGSMLGRDLEALMQRAREYKKEYGDSFVSVEHLVLGFTQDRRFGKQLFKDFQISNQALKSAIESIRGRQSVTDQDPEGKYEALEKYGKDLTAMAREGKLDPVIGRDDEIRRCIQILSRRTKNNPVLIGEPGVGKTAISEGLAQRIVQGDVPQALMNRKLISLDMGALIAGAKYRGEFEDRLKAVLREVTDSEGQIILFIDEIHTVVGAGATNGAMDAGNLLKPMLGRGELRCIGATTLDEYRKYIEKDPALERRFQQVYVDQPTVEDTISILRGLRERYELHHGVRISDSALVEAAILSDRYISGRFLPDKAIDLVDEAAAKLKMEITSKPTALDEINRSVLKLEMERLSLTNDTDKASRDRLSRLEAELALLKERQSELTEQWEHEKSVMTNIQSIKEEIDRVNVEIQQAEREYDLNRAAELKYGSLNSLQRQLADAEKELDEYMKSGKSMLREEVTGNDIAEVVSKWTGIPISKLQQSEREKLLYLEEVLHKRVVGQDPAVRSVAEAIQRSRAGLSDPRRPIASFMFMGPTGVGKTELAKALASYLFNTEEALVRIDMSEYMEKHAVSRLIGAPPGYVGYEEGGQLTETVRRRPYAVILFDEIEKAHGDVFNVFLQILDDGRVTDSQGRTVSFTNTVIIMTSNVGSQYILNSDEDTPKDLAYETIKQRVMEAARAIFRPEFMNRVDEYIVFQPLDREQISSIVRLQLERVQNRIADRKIKLQVTDSAIQLLGNLGYDPNYGARPVKRVIQQNVENELAKGILRGEFKDEDTILVDTELTAFANGQLPQQKLVFKKLNNDSDTQATGSQEALSQTV</sequence>
<dbReference type="GO" id="GO:0005737">
    <property type="term" value="C:cytoplasm"/>
    <property type="evidence" value="ECO:0007669"/>
    <property type="project" value="InterPro"/>
</dbReference>
<dbReference type="InterPro" id="IPR041546">
    <property type="entry name" value="ClpA/ClpB_AAA_lid"/>
</dbReference>
<name>A0A7J8PCP9_GOSRA</name>
<keyword evidence="6 8" id="KW-0143">Chaperone</keyword>
<dbReference type="InterPro" id="IPR003593">
    <property type="entry name" value="AAA+_ATPase"/>
</dbReference>
<evidence type="ECO:0000256" key="5">
    <source>
        <dbReference type="ARBA" id="ARBA00022946"/>
    </source>
</evidence>
<dbReference type="GO" id="GO:0034605">
    <property type="term" value="P:cellular response to heat"/>
    <property type="evidence" value="ECO:0007669"/>
    <property type="project" value="TreeGrafter"/>
</dbReference>
<evidence type="ECO:0000256" key="9">
    <source>
        <dbReference type="SAM" id="Coils"/>
    </source>
</evidence>
<evidence type="ECO:0000256" key="8">
    <source>
        <dbReference type="RuleBase" id="RU004432"/>
    </source>
</evidence>
<keyword evidence="3 8" id="KW-0547">Nucleotide-binding</keyword>
<evidence type="ECO:0000313" key="12">
    <source>
        <dbReference type="Proteomes" id="UP000593578"/>
    </source>
</evidence>
<dbReference type="FunFam" id="3.40.50.300:FF:000120">
    <property type="entry name" value="ATP-dependent chaperone ClpB"/>
    <property type="match status" value="1"/>
</dbReference>
<dbReference type="GO" id="GO:0005524">
    <property type="term" value="F:ATP binding"/>
    <property type="evidence" value="ECO:0007669"/>
    <property type="project" value="UniProtKB-KW"/>
</dbReference>
<reference evidence="11 12" key="1">
    <citation type="journal article" date="2019" name="Genome Biol. Evol.">
        <title>Insights into the evolution of the New World diploid cottons (Gossypium, subgenus Houzingenia) based on genome sequencing.</title>
        <authorList>
            <person name="Grover C.E."/>
            <person name="Arick M.A. 2nd"/>
            <person name="Thrash A."/>
            <person name="Conover J.L."/>
            <person name="Sanders W.S."/>
            <person name="Peterson D.G."/>
            <person name="Frelichowski J.E."/>
            <person name="Scheffler J.A."/>
            <person name="Scheffler B.E."/>
            <person name="Wendel J.F."/>
        </authorList>
    </citation>
    <scope>NUCLEOTIDE SEQUENCE [LARGE SCALE GENOMIC DNA]</scope>
    <source>
        <strain evidence="11">8</strain>
        <tissue evidence="11">Leaf</tissue>
    </source>
</reference>
<evidence type="ECO:0000256" key="3">
    <source>
        <dbReference type="ARBA" id="ARBA00022741"/>
    </source>
</evidence>
<comment type="caution">
    <text evidence="11">The sequence shown here is derived from an EMBL/GenBank/DDBJ whole genome shotgun (WGS) entry which is preliminary data.</text>
</comment>
<evidence type="ECO:0000259" key="10">
    <source>
        <dbReference type="PROSITE" id="PS51903"/>
    </source>
</evidence>
<dbReference type="SUPFAM" id="SSF81923">
    <property type="entry name" value="Double Clp-N motif"/>
    <property type="match status" value="1"/>
</dbReference>
<dbReference type="Pfam" id="PF17871">
    <property type="entry name" value="AAA_lid_9"/>
    <property type="match status" value="1"/>
</dbReference>
<dbReference type="Gene3D" id="3.40.50.300">
    <property type="entry name" value="P-loop containing nucleotide triphosphate hydrolases"/>
    <property type="match status" value="3"/>
</dbReference>
<dbReference type="Gene3D" id="1.10.8.60">
    <property type="match status" value="1"/>
</dbReference>
<dbReference type="Pfam" id="PF07724">
    <property type="entry name" value="AAA_2"/>
    <property type="match status" value="1"/>
</dbReference>
<dbReference type="InterPro" id="IPR017730">
    <property type="entry name" value="Chaperonin_ClpB"/>
</dbReference>
<keyword evidence="2 7" id="KW-0677">Repeat</keyword>
<comment type="similarity">
    <text evidence="1 8">Belongs to the ClpA/ClpB family.</text>
</comment>
<evidence type="ECO:0000256" key="1">
    <source>
        <dbReference type="ARBA" id="ARBA00008675"/>
    </source>
</evidence>
<dbReference type="InterPro" id="IPR004176">
    <property type="entry name" value="Clp_R_N"/>
</dbReference>
<keyword evidence="5" id="KW-0809">Transit peptide</keyword>
<dbReference type="PROSITE" id="PS00871">
    <property type="entry name" value="CLPAB_2"/>
    <property type="match status" value="1"/>
</dbReference>
<dbReference type="GO" id="GO:0042026">
    <property type="term" value="P:protein refolding"/>
    <property type="evidence" value="ECO:0007669"/>
    <property type="project" value="InterPro"/>
</dbReference>
<dbReference type="Proteomes" id="UP000593578">
    <property type="component" value="Unassembled WGS sequence"/>
</dbReference>
<evidence type="ECO:0000256" key="6">
    <source>
        <dbReference type="ARBA" id="ARBA00023186"/>
    </source>
</evidence>
<dbReference type="SMART" id="SM01086">
    <property type="entry name" value="ClpB_D2-small"/>
    <property type="match status" value="1"/>
</dbReference>
<dbReference type="PANTHER" id="PTHR11638">
    <property type="entry name" value="ATP-DEPENDENT CLP PROTEASE"/>
    <property type="match status" value="1"/>
</dbReference>
<dbReference type="Pfam" id="PF10431">
    <property type="entry name" value="ClpB_D2-small"/>
    <property type="match status" value="1"/>
</dbReference>
<dbReference type="GO" id="GO:0016887">
    <property type="term" value="F:ATP hydrolysis activity"/>
    <property type="evidence" value="ECO:0007669"/>
    <property type="project" value="InterPro"/>
</dbReference>
<evidence type="ECO:0000313" key="11">
    <source>
        <dbReference type="EMBL" id="MBA0586988.1"/>
    </source>
</evidence>
<evidence type="ECO:0000256" key="2">
    <source>
        <dbReference type="ARBA" id="ARBA00022737"/>
    </source>
</evidence>
<dbReference type="PANTHER" id="PTHR11638:SF18">
    <property type="entry name" value="HEAT SHOCK PROTEIN 104"/>
    <property type="match status" value="1"/>
</dbReference>
<dbReference type="InterPro" id="IPR001270">
    <property type="entry name" value="ClpA/B"/>
</dbReference>
<dbReference type="FunFam" id="3.40.50.300:FF:000025">
    <property type="entry name" value="ATP-dependent Clp protease subunit"/>
    <property type="match status" value="1"/>
</dbReference>
<dbReference type="Gene3D" id="1.10.1780.10">
    <property type="entry name" value="Clp, N-terminal domain"/>
    <property type="match status" value="1"/>
</dbReference>
<dbReference type="InterPro" id="IPR036628">
    <property type="entry name" value="Clp_N_dom_sf"/>
</dbReference>
<dbReference type="Pfam" id="PF02861">
    <property type="entry name" value="Clp_N"/>
    <property type="match status" value="1"/>
</dbReference>
<dbReference type="SUPFAM" id="SSF52540">
    <property type="entry name" value="P-loop containing nucleoside triphosphate hydrolases"/>
    <property type="match status" value="2"/>
</dbReference>
<dbReference type="NCBIfam" id="TIGR03346">
    <property type="entry name" value="chaperone_ClpB"/>
    <property type="match status" value="1"/>
</dbReference>
<keyword evidence="9" id="KW-0175">Coiled coil</keyword>
<keyword evidence="4 8" id="KW-0067">ATP-binding</keyword>
<proteinExistence type="inferred from homology"/>
<dbReference type="InterPro" id="IPR003959">
    <property type="entry name" value="ATPase_AAA_core"/>
</dbReference>
<dbReference type="InterPro" id="IPR028299">
    <property type="entry name" value="ClpA/B_CS2"/>
</dbReference>
<dbReference type="PRINTS" id="PR00300">
    <property type="entry name" value="CLPPROTEASEA"/>
</dbReference>
<dbReference type="Pfam" id="PF00004">
    <property type="entry name" value="AAA"/>
    <property type="match status" value="1"/>
</dbReference>
<evidence type="ECO:0000256" key="4">
    <source>
        <dbReference type="ARBA" id="ARBA00022840"/>
    </source>
</evidence>
<dbReference type="InterPro" id="IPR019489">
    <property type="entry name" value="Clp_ATPase_C"/>
</dbReference>
<dbReference type="CDD" id="cd00009">
    <property type="entry name" value="AAA"/>
    <property type="match status" value="1"/>
</dbReference>
<dbReference type="FunFam" id="1.10.8.60:FF:000017">
    <property type="entry name" value="ATP-dependent chaperone ClpB"/>
    <property type="match status" value="1"/>
</dbReference>
<gene>
    <name evidence="11" type="ORF">Gorai_000127</name>
</gene>
<evidence type="ECO:0000256" key="7">
    <source>
        <dbReference type="PROSITE-ProRule" id="PRU01251"/>
    </source>
</evidence>
<dbReference type="InterPro" id="IPR018368">
    <property type="entry name" value="ClpA/B_CS1"/>
</dbReference>
<protein>
    <recommendedName>
        <fullName evidence="10">Clp R domain-containing protein</fullName>
    </recommendedName>
</protein>
<feature type="domain" description="Clp R" evidence="10">
    <location>
        <begin position="123"/>
        <end position="267"/>
    </location>
</feature>
<dbReference type="EMBL" id="JABEZZ010000006">
    <property type="protein sequence ID" value="MBA0586988.1"/>
    <property type="molecule type" value="Genomic_DNA"/>
</dbReference>
<dbReference type="FunFam" id="1.10.1780.10:FF:000006">
    <property type="entry name" value="Chaperone protein ClpB3, chloroplastic"/>
    <property type="match status" value="1"/>
</dbReference>
<dbReference type="FunFam" id="3.40.50.300:FF:000010">
    <property type="entry name" value="Chaperone clpB 1, putative"/>
    <property type="match status" value="1"/>
</dbReference>
<dbReference type="InterPro" id="IPR050130">
    <property type="entry name" value="ClpA_ClpB"/>
</dbReference>
<dbReference type="PROSITE" id="PS51903">
    <property type="entry name" value="CLP_R"/>
    <property type="match status" value="1"/>
</dbReference>